<reference evidence="3" key="1">
    <citation type="submission" date="2021-03" db="EMBL/GenBank/DDBJ databases">
        <title>Proteiniclasticum marinus sp. nov., isolated from tidal flat sediment.</title>
        <authorList>
            <person name="Namirimu T."/>
            <person name="Yang J.-A."/>
            <person name="Yang S.-H."/>
            <person name="Kim Y.-J."/>
            <person name="Kwon K.K."/>
        </authorList>
    </citation>
    <scope>NUCLEOTIDE SEQUENCE</scope>
    <source>
        <strain evidence="3">SCR006</strain>
    </source>
</reference>
<evidence type="ECO:0000259" key="2">
    <source>
        <dbReference type="Pfam" id="PF22725"/>
    </source>
</evidence>
<dbReference type="InterPro" id="IPR055170">
    <property type="entry name" value="GFO_IDH_MocA-like_dom"/>
</dbReference>
<dbReference type="InterPro" id="IPR051450">
    <property type="entry name" value="Gfo/Idh/MocA_Oxidoreductases"/>
</dbReference>
<dbReference type="Pfam" id="PF01408">
    <property type="entry name" value="GFO_IDH_MocA"/>
    <property type="match status" value="1"/>
</dbReference>
<feature type="domain" description="Gfo/Idh/MocA-like oxidoreductase N-terminal" evidence="1">
    <location>
        <begin position="2"/>
        <end position="118"/>
    </location>
</feature>
<name>A0A939KJJ1_9CLOT</name>
<organism evidence="3 4">
    <name type="scientific">Proteiniclasticum aestuarii</name>
    <dbReference type="NCBI Taxonomy" id="2817862"/>
    <lineage>
        <taxon>Bacteria</taxon>
        <taxon>Bacillati</taxon>
        <taxon>Bacillota</taxon>
        <taxon>Clostridia</taxon>
        <taxon>Eubacteriales</taxon>
        <taxon>Clostridiaceae</taxon>
        <taxon>Proteiniclasticum</taxon>
    </lineage>
</organism>
<dbReference type="EMBL" id="JAFNJU010000006">
    <property type="protein sequence ID" value="MBO1265213.1"/>
    <property type="molecule type" value="Genomic_DNA"/>
</dbReference>
<dbReference type="AlphaFoldDB" id="A0A939KJJ1"/>
<gene>
    <name evidence="3" type="ORF">J3A84_09255</name>
</gene>
<dbReference type="SUPFAM" id="SSF55347">
    <property type="entry name" value="Glyceraldehyde-3-phosphate dehydrogenase-like, C-terminal domain"/>
    <property type="match status" value="1"/>
</dbReference>
<proteinExistence type="predicted"/>
<keyword evidence="4" id="KW-1185">Reference proteome</keyword>
<feature type="domain" description="GFO/IDH/MocA-like oxidoreductase" evidence="2">
    <location>
        <begin position="130"/>
        <end position="246"/>
    </location>
</feature>
<dbReference type="SUPFAM" id="SSF51735">
    <property type="entry name" value="NAD(P)-binding Rossmann-fold domains"/>
    <property type="match status" value="1"/>
</dbReference>
<dbReference type="Gene3D" id="3.30.360.10">
    <property type="entry name" value="Dihydrodipicolinate Reductase, domain 2"/>
    <property type="match status" value="1"/>
</dbReference>
<dbReference type="GO" id="GO:0000166">
    <property type="term" value="F:nucleotide binding"/>
    <property type="evidence" value="ECO:0007669"/>
    <property type="project" value="InterPro"/>
</dbReference>
<dbReference type="Proteomes" id="UP000664218">
    <property type="component" value="Unassembled WGS sequence"/>
</dbReference>
<protein>
    <submittedName>
        <fullName evidence="3">Gfo/Idh/MocA family oxidoreductase</fullName>
    </submittedName>
</protein>
<dbReference type="InterPro" id="IPR000683">
    <property type="entry name" value="Gfo/Idh/MocA-like_OxRdtase_N"/>
</dbReference>
<accession>A0A939KJJ1</accession>
<evidence type="ECO:0000313" key="4">
    <source>
        <dbReference type="Proteomes" id="UP000664218"/>
    </source>
</evidence>
<evidence type="ECO:0000259" key="1">
    <source>
        <dbReference type="Pfam" id="PF01408"/>
    </source>
</evidence>
<sequence>MIKIGIVGFGGMGEVHFLNYEKIADAKVTAIVTGSEEGRRKAEKYGLASYSSIQEMTEKEDIELVDICTPTFLHKPHVLEALRAGKHVIVEKPMALHETDAMEMFSAADEAKKQLFVAQVLQFTREMEILRDYVNSGELGKPLDGFFLRTAGKPGWSQGGWLFNKEKSGVIPFDLHIHDLDMIVSLFGEPKSYSYTSSGNMGIGYDEQYRMTYHFDGLSVAAEAAWYNADFPFTQRWRVYFEKGLLVSEGGKLTLYQKDEKPLVFNTEEKVLVSTGINLPPTGMFYNELSHFLDCIRKGESSPVVTRKQILISIRVLEDLVFRDKDETEK</sequence>
<dbReference type="Pfam" id="PF22725">
    <property type="entry name" value="GFO_IDH_MocA_C3"/>
    <property type="match status" value="1"/>
</dbReference>
<dbReference type="PANTHER" id="PTHR43377">
    <property type="entry name" value="BILIVERDIN REDUCTASE A"/>
    <property type="match status" value="1"/>
</dbReference>
<dbReference type="RefSeq" id="WP_207599732.1">
    <property type="nucleotide sequence ID" value="NZ_JAFNJU010000006.1"/>
</dbReference>
<evidence type="ECO:0000313" key="3">
    <source>
        <dbReference type="EMBL" id="MBO1265213.1"/>
    </source>
</evidence>
<dbReference type="InterPro" id="IPR036291">
    <property type="entry name" value="NAD(P)-bd_dom_sf"/>
</dbReference>
<dbReference type="Gene3D" id="3.40.50.720">
    <property type="entry name" value="NAD(P)-binding Rossmann-like Domain"/>
    <property type="match status" value="1"/>
</dbReference>
<dbReference type="PANTHER" id="PTHR43377:SF1">
    <property type="entry name" value="BILIVERDIN REDUCTASE A"/>
    <property type="match status" value="1"/>
</dbReference>
<comment type="caution">
    <text evidence="3">The sequence shown here is derived from an EMBL/GenBank/DDBJ whole genome shotgun (WGS) entry which is preliminary data.</text>
</comment>